<dbReference type="Gene3D" id="2.40.128.150">
    <property type="entry name" value="Cysteine proteinases"/>
    <property type="match status" value="1"/>
</dbReference>
<evidence type="ECO:0000256" key="2">
    <source>
        <dbReference type="RuleBase" id="RU003452"/>
    </source>
</evidence>
<dbReference type="InterPro" id="IPR001447">
    <property type="entry name" value="Arylamine_N-AcTrfase"/>
</dbReference>
<dbReference type="SUPFAM" id="SSF54001">
    <property type="entry name" value="Cysteine proteinases"/>
    <property type="match status" value="1"/>
</dbReference>
<dbReference type="PRINTS" id="PR01543">
    <property type="entry name" value="ANATRNSFRASE"/>
</dbReference>
<dbReference type="RefSeq" id="WP_115690865.1">
    <property type="nucleotide sequence ID" value="NZ_CP031417.1"/>
</dbReference>
<reference evidence="3 4" key="1">
    <citation type="submission" date="2018-07" db="EMBL/GenBank/DDBJ databases">
        <authorList>
            <person name="Quirk P.G."/>
            <person name="Krulwich T.A."/>
        </authorList>
    </citation>
    <scope>NUCLEOTIDE SEQUENCE [LARGE SCALE GENOMIC DNA]</scope>
    <source>
        <strain evidence="3 4">CC-BB4</strain>
    </source>
</reference>
<dbReference type="OrthoDB" id="7181050at2"/>
<sequence>MNETVLEQQSAGRAERPLVDLDAYFARIGYRGPRTPTLETLRALHELHPAAIPFEAMDVLLGRGIDLDPAAVDAKLIDAKRGGYCHEHNGLFKRVLRTLGFEVENLMGRVVWMVPPASPLPRGHAALRVTIDGERWLADVGFGGCVPTSPLRMTTSEAQPTRHESFRLVPSPDGFMLEALRGDTWLPMYELVERPQFDVDLAMMNWFTATHPESVFKRALMAARTTPEARYGLRDNRLTVRHADGKTEHRALSAAEVEQALEQVFKLPVEPAWRDVIARFAPA</sequence>
<dbReference type="KEGG" id="ptaw:DW352_10130"/>
<evidence type="ECO:0000256" key="1">
    <source>
        <dbReference type="ARBA" id="ARBA00006547"/>
    </source>
</evidence>
<organism evidence="3 4">
    <name type="scientific">Pseudolabrys taiwanensis</name>
    <dbReference type="NCBI Taxonomy" id="331696"/>
    <lineage>
        <taxon>Bacteria</taxon>
        <taxon>Pseudomonadati</taxon>
        <taxon>Pseudomonadota</taxon>
        <taxon>Alphaproteobacteria</taxon>
        <taxon>Hyphomicrobiales</taxon>
        <taxon>Xanthobacteraceae</taxon>
        <taxon>Pseudolabrys</taxon>
    </lineage>
</organism>
<dbReference type="InterPro" id="IPR038765">
    <property type="entry name" value="Papain-like_cys_pep_sf"/>
</dbReference>
<gene>
    <name evidence="3" type="ORF">DW352_10130</name>
</gene>
<dbReference type="EMBL" id="CP031417">
    <property type="protein sequence ID" value="AXK80835.1"/>
    <property type="molecule type" value="Genomic_DNA"/>
</dbReference>
<dbReference type="PANTHER" id="PTHR11786:SF0">
    <property type="entry name" value="ARYLAMINE N-ACETYLTRANSFERASE 4-RELATED"/>
    <property type="match status" value="1"/>
</dbReference>
<keyword evidence="4" id="KW-1185">Reference proteome</keyword>
<dbReference type="Pfam" id="PF00797">
    <property type="entry name" value="Acetyltransf_2"/>
    <property type="match status" value="1"/>
</dbReference>
<evidence type="ECO:0000313" key="4">
    <source>
        <dbReference type="Proteomes" id="UP000254889"/>
    </source>
</evidence>
<dbReference type="GO" id="GO:0016407">
    <property type="term" value="F:acetyltransferase activity"/>
    <property type="evidence" value="ECO:0007669"/>
    <property type="project" value="InterPro"/>
</dbReference>
<dbReference type="AlphaFoldDB" id="A0A345ZV88"/>
<accession>A0A345ZV88</accession>
<proteinExistence type="inferred from homology"/>
<dbReference type="PANTHER" id="PTHR11786">
    <property type="entry name" value="N-HYDROXYARYLAMINE O-ACETYLTRANSFERASE"/>
    <property type="match status" value="1"/>
</dbReference>
<evidence type="ECO:0000313" key="3">
    <source>
        <dbReference type="EMBL" id="AXK80835.1"/>
    </source>
</evidence>
<dbReference type="Proteomes" id="UP000254889">
    <property type="component" value="Chromosome"/>
</dbReference>
<name>A0A345ZV88_9HYPH</name>
<protein>
    <submittedName>
        <fullName evidence="3">Arylamine N-acetyltransferase</fullName>
    </submittedName>
</protein>
<comment type="similarity">
    <text evidence="1 2">Belongs to the arylamine N-acetyltransferase family.</text>
</comment>
<dbReference type="Gene3D" id="3.30.2140.10">
    <property type="entry name" value="Arylamine N-acetyltransferase"/>
    <property type="match status" value="1"/>
</dbReference>
<keyword evidence="3" id="KW-0808">Transferase</keyword>